<feature type="region of interest" description="Disordered" evidence="1">
    <location>
        <begin position="1"/>
        <end position="37"/>
    </location>
</feature>
<dbReference type="Proteomes" id="UP000271241">
    <property type="component" value="Unassembled WGS sequence"/>
</dbReference>
<name>A0A4V1IX22_9FUNG</name>
<sequence>MDRERAPTHATTSVDDASYSDPTRCQPSFHRSKVTGLRAVAPAYASTQLATMAEQGYATTGRERQRHGTGSTGSGSEDEGDDVTRSKYTANLALLQRSVSMPTMTRAGLSGRPPSVPRAGHGKSVSGAVAPATTPSQITMNAANSVACTSPAEQAVSPGSTARSSTSARTGHIYICPESGELKLVSTGKALVDAYGSLGMARLLAHPEVQDQILDDAEQFLPALVQAVDSVERRGRRGYARRAFRFLMRGRRFHIEDVTGADDPRQRSGAPPSLPVPVARHTGSGPGSRRKRNRAHNDAEIGNVVKREDGVAEMDAQLVTDDRHRDGGDGEGDGDAFLLPPAHASRTIVQPRSPTLAALAATGNRTRQSPQASAERQRYPRVLSGPPVCCCCGRPRPKRRIDVEITPSPQLLPQLSSPSTPSQTPVDRSTTQASARETASPSSLAFDSPLNPAADATSLIIPADPPVPAAVCAVPPMASLPPRSLAATSMQANARSMLQCMAMPPLVSRSTWAIPNNLSLVAPAVSTASPATTDTAHQAPANCTVTQSHMLPISENDSVPHAPVAAPMSGVVPSMRGVTVAHDNHGYMNAQAPAFSTAGNAPLENAGVIVPDLLLNNSTMDLSDVTGPATASGVITPSSNIPADGMVDWNQTMHDFAEQRLLETTTRLLASNLSMTEAQIAALTSAGAGHGANAGGSDDYALLQALFATSSPSTATTPGAFFASPPHAESSTRSPIDGALTWPPPGNELFAASLPSHSAATSHSSSSRSPSLAGVSSTAIWHAGNNNSTITPSVFLTGFPELFPDASDGDSNGTNAVR</sequence>
<evidence type="ECO:0000313" key="3">
    <source>
        <dbReference type="Proteomes" id="UP000271241"/>
    </source>
</evidence>
<feature type="compositionally biased region" description="Basic and acidic residues" evidence="1">
    <location>
        <begin position="295"/>
        <end position="310"/>
    </location>
</feature>
<feature type="compositionally biased region" description="Low complexity" evidence="1">
    <location>
        <begin position="406"/>
        <end position="425"/>
    </location>
</feature>
<organism evidence="2 3">
    <name type="scientific">Thamnocephalis sphaerospora</name>
    <dbReference type="NCBI Taxonomy" id="78915"/>
    <lineage>
        <taxon>Eukaryota</taxon>
        <taxon>Fungi</taxon>
        <taxon>Fungi incertae sedis</taxon>
        <taxon>Zoopagomycota</taxon>
        <taxon>Zoopagomycotina</taxon>
        <taxon>Zoopagomycetes</taxon>
        <taxon>Zoopagales</taxon>
        <taxon>Sigmoideomycetaceae</taxon>
        <taxon>Thamnocephalis</taxon>
    </lineage>
</organism>
<evidence type="ECO:0000313" key="2">
    <source>
        <dbReference type="EMBL" id="RKP09549.1"/>
    </source>
</evidence>
<feature type="compositionally biased region" description="Polar residues" evidence="1">
    <location>
        <begin position="9"/>
        <end position="26"/>
    </location>
</feature>
<feature type="region of interest" description="Disordered" evidence="1">
    <location>
        <begin position="406"/>
        <end position="449"/>
    </location>
</feature>
<dbReference type="EMBL" id="KZ992505">
    <property type="protein sequence ID" value="RKP09549.1"/>
    <property type="molecule type" value="Genomic_DNA"/>
</dbReference>
<feature type="compositionally biased region" description="Polar residues" evidence="1">
    <location>
        <begin position="426"/>
        <end position="445"/>
    </location>
</feature>
<dbReference type="OrthoDB" id="10659372at2759"/>
<feature type="region of interest" description="Disordered" evidence="1">
    <location>
        <begin position="103"/>
        <end position="130"/>
    </location>
</feature>
<feature type="region of interest" description="Disordered" evidence="1">
    <location>
        <begin position="57"/>
        <end position="83"/>
    </location>
</feature>
<proteinExistence type="predicted"/>
<feature type="region of interest" description="Disordered" evidence="1">
    <location>
        <begin position="258"/>
        <end position="312"/>
    </location>
</feature>
<evidence type="ECO:0000256" key="1">
    <source>
        <dbReference type="SAM" id="MobiDB-lite"/>
    </source>
</evidence>
<reference evidence="3" key="1">
    <citation type="journal article" date="2018" name="Nat. Microbiol.">
        <title>Leveraging single-cell genomics to expand the fungal tree of life.</title>
        <authorList>
            <person name="Ahrendt S.R."/>
            <person name="Quandt C.A."/>
            <person name="Ciobanu D."/>
            <person name="Clum A."/>
            <person name="Salamov A."/>
            <person name="Andreopoulos B."/>
            <person name="Cheng J.F."/>
            <person name="Woyke T."/>
            <person name="Pelin A."/>
            <person name="Henrissat B."/>
            <person name="Reynolds N.K."/>
            <person name="Benny G.L."/>
            <person name="Smith M.E."/>
            <person name="James T.Y."/>
            <person name="Grigoriev I.V."/>
        </authorList>
    </citation>
    <scope>NUCLEOTIDE SEQUENCE [LARGE SCALE GENOMIC DNA]</scope>
    <source>
        <strain evidence="3">RSA 1356</strain>
    </source>
</reference>
<accession>A0A4V1IX22</accession>
<keyword evidence="3" id="KW-1185">Reference proteome</keyword>
<gene>
    <name evidence="2" type="ORF">THASP1DRAFT_28651</name>
</gene>
<feature type="region of interest" description="Disordered" evidence="1">
    <location>
        <begin position="717"/>
        <end position="752"/>
    </location>
</feature>
<dbReference type="AlphaFoldDB" id="A0A4V1IX22"/>
<protein>
    <submittedName>
        <fullName evidence="2">Uncharacterized protein</fullName>
    </submittedName>
</protein>